<evidence type="ECO:0000259" key="9">
    <source>
        <dbReference type="PROSITE" id="PS50261"/>
    </source>
</evidence>
<comment type="subcellular location">
    <subcellularLocation>
        <location evidence="1">Membrane</location>
        <topology evidence="1">Multi-pass membrane protein</topology>
    </subcellularLocation>
</comment>
<dbReference type="InterPro" id="IPR046338">
    <property type="entry name" value="GAIN_dom_sf"/>
</dbReference>
<keyword evidence="4 6" id="KW-0472">Membrane</keyword>
<dbReference type="Gene3D" id="2.60.220.50">
    <property type="match status" value="1"/>
</dbReference>
<keyword evidence="5" id="KW-1015">Disulfide bond</keyword>
<dbReference type="GO" id="GO:0007166">
    <property type="term" value="P:cell surface receptor signaling pathway"/>
    <property type="evidence" value="ECO:0007669"/>
    <property type="project" value="InterPro"/>
</dbReference>
<dbReference type="InterPro" id="IPR000203">
    <property type="entry name" value="GPS"/>
</dbReference>
<evidence type="ECO:0000259" key="8">
    <source>
        <dbReference type="PROSITE" id="PS50221"/>
    </source>
</evidence>
<dbReference type="PRINTS" id="PR00249">
    <property type="entry name" value="GPCRSECRETIN"/>
</dbReference>
<evidence type="ECO:0000313" key="10">
    <source>
        <dbReference type="Ensembl" id="ENSACLP00000042688.1"/>
    </source>
</evidence>
<dbReference type="GeneTree" id="ENSGT00940000166567"/>
<evidence type="ECO:0000313" key="11">
    <source>
        <dbReference type="Proteomes" id="UP000265100"/>
    </source>
</evidence>
<dbReference type="GO" id="GO:0005886">
    <property type="term" value="C:plasma membrane"/>
    <property type="evidence" value="ECO:0007669"/>
    <property type="project" value="TreeGrafter"/>
</dbReference>
<feature type="transmembrane region" description="Helical" evidence="6">
    <location>
        <begin position="341"/>
        <end position="365"/>
    </location>
</feature>
<organism evidence="10 11">
    <name type="scientific">Astatotilapia calliptera</name>
    <name type="common">Eastern happy</name>
    <name type="synonym">Chromis callipterus</name>
    <dbReference type="NCBI Taxonomy" id="8154"/>
    <lineage>
        <taxon>Eukaryota</taxon>
        <taxon>Metazoa</taxon>
        <taxon>Chordata</taxon>
        <taxon>Craniata</taxon>
        <taxon>Vertebrata</taxon>
        <taxon>Euteleostomi</taxon>
        <taxon>Actinopterygii</taxon>
        <taxon>Neopterygii</taxon>
        <taxon>Teleostei</taxon>
        <taxon>Neoteleostei</taxon>
        <taxon>Acanthomorphata</taxon>
        <taxon>Ovalentaria</taxon>
        <taxon>Cichlomorphae</taxon>
        <taxon>Cichliformes</taxon>
        <taxon>Cichlidae</taxon>
        <taxon>African cichlids</taxon>
        <taxon>Pseudocrenilabrinae</taxon>
        <taxon>Haplochromini</taxon>
        <taxon>Astatotilapia</taxon>
    </lineage>
</organism>
<evidence type="ECO:0000256" key="4">
    <source>
        <dbReference type="ARBA" id="ARBA00023136"/>
    </source>
</evidence>
<dbReference type="Gene3D" id="1.20.1070.10">
    <property type="entry name" value="Rhodopsin 7-helix transmembrane proteins"/>
    <property type="match status" value="1"/>
</dbReference>
<dbReference type="Proteomes" id="UP000265100">
    <property type="component" value="Chromosome 1"/>
</dbReference>
<feature type="transmembrane region" description="Helical" evidence="6">
    <location>
        <begin position="454"/>
        <end position="473"/>
    </location>
</feature>
<feature type="domain" description="GAIN-B" evidence="8">
    <location>
        <begin position="63"/>
        <end position="223"/>
    </location>
</feature>
<dbReference type="InterPro" id="IPR000832">
    <property type="entry name" value="GPCR_2_secretin-like"/>
</dbReference>
<reference evidence="10" key="2">
    <citation type="submission" date="2025-08" db="UniProtKB">
        <authorList>
            <consortium name="Ensembl"/>
        </authorList>
    </citation>
    <scope>IDENTIFICATION</scope>
</reference>
<name>A0AAX7SF07_ASTCA</name>
<protein>
    <recommendedName>
        <fullName evidence="12">Adhesion G protein-coupled receptor G3</fullName>
    </recommendedName>
</protein>
<evidence type="ECO:0000256" key="2">
    <source>
        <dbReference type="ARBA" id="ARBA00022692"/>
    </source>
</evidence>
<accession>A0AAX7SF07</accession>
<keyword evidence="2 6" id="KW-0812">Transmembrane</keyword>
<dbReference type="InterPro" id="IPR017981">
    <property type="entry name" value="GPCR_2-like_7TM"/>
</dbReference>
<dbReference type="GO" id="GO:0004930">
    <property type="term" value="F:G protein-coupled receptor activity"/>
    <property type="evidence" value="ECO:0007669"/>
    <property type="project" value="InterPro"/>
</dbReference>
<keyword evidence="11" id="KW-1185">Reference proteome</keyword>
<keyword evidence="3 6" id="KW-1133">Transmembrane helix</keyword>
<gene>
    <name evidence="10" type="primary">ADGRG3</name>
</gene>
<dbReference type="Pfam" id="PF00002">
    <property type="entry name" value="7tm_2"/>
    <property type="match status" value="1"/>
</dbReference>
<evidence type="ECO:0008006" key="12">
    <source>
        <dbReference type="Google" id="ProtNLM"/>
    </source>
</evidence>
<evidence type="ECO:0000256" key="7">
    <source>
        <dbReference type="SAM" id="SignalP"/>
    </source>
</evidence>
<dbReference type="SMART" id="SM00303">
    <property type="entry name" value="GPS"/>
    <property type="match status" value="1"/>
</dbReference>
<dbReference type="PANTHER" id="PTHR12011:SF285">
    <property type="entry name" value="ADHESION G PROTEIN-COUPLED RECEPTOR G3"/>
    <property type="match status" value="1"/>
</dbReference>
<reference evidence="10" key="1">
    <citation type="submission" date="2018-05" db="EMBL/GenBank/DDBJ databases">
        <authorList>
            <person name="Datahose"/>
        </authorList>
    </citation>
    <scope>NUCLEOTIDE SEQUENCE</scope>
</reference>
<evidence type="ECO:0000256" key="5">
    <source>
        <dbReference type="ARBA" id="ARBA00023157"/>
    </source>
</evidence>
<feature type="transmembrane region" description="Helical" evidence="6">
    <location>
        <begin position="268"/>
        <end position="291"/>
    </location>
</feature>
<evidence type="ECO:0000256" key="1">
    <source>
        <dbReference type="ARBA" id="ARBA00004141"/>
    </source>
</evidence>
<feature type="domain" description="G-protein coupled receptors family 2 profile 2" evidence="9">
    <location>
        <begin position="231"/>
        <end position="507"/>
    </location>
</feature>
<dbReference type="PROSITE" id="PS50261">
    <property type="entry name" value="G_PROTEIN_RECEP_F2_4"/>
    <property type="match status" value="1"/>
</dbReference>
<proteinExistence type="predicted"/>
<dbReference type="Pfam" id="PF01825">
    <property type="entry name" value="GPS"/>
    <property type="match status" value="1"/>
</dbReference>
<sequence>MWITLFLVKIICFSMSQAVGGNNSFTTQKPLRCEDVLLHCTQSSLFWTRCYEERTAACELKRRIFGFSRQTVDSSLEGDMNPTSHHRIHIPSSAFKGAATTVMASVINSTYFKLSPPQKSRFQFHRREGTVLRGLVLAVKAVNMTENGEIIRNLLQPIMLFFKHNKKSSQITDGTCVFWQESDNGTGYWSVKGCKTNKTEDEFICSCDHLSFFAVLVNSEISVTNLEAEKLSYITYIGSALSVVFTFISLIVFIWLHRRCPEKATGLHMQLTGAMFCLHLSFLLCSFWEWLRKNEDSSICLVLGLFLHWSLLATLTWSALEGFQIYLLLIRVFNIYIRRYLLKLCLVGWGFPTLVATICGISGVYGKYTLQLRETKNGNSTAQMCWISSDFQSKCPLVSYITTVAFPLLVVVFNACMLGLVVCKMRKLRSDDKKMSFVSSSDWKEINKEKRKRLWRDCVTVLGLSCVLGLPWGLASTTYVSLTGIYIFTILNSLQGVFIFLWSVGLARKS</sequence>
<keyword evidence="7" id="KW-0732">Signal</keyword>
<feature type="transmembrane region" description="Helical" evidence="6">
    <location>
        <begin position="485"/>
        <end position="507"/>
    </location>
</feature>
<dbReference type="AlphaFoldDB" id="A0AAX7SF07"/>
<feature type="chain" id="PRO_5044257846" description="Adhesion G protein-coupled receptor G3" evidence="7">
    <location>
        <begin position="19"/>
        <end position="510"/>
    </location>
</feature>
<reference evidence="10" key="3">
    <citation type="submission" date="2025-09" db="UniProtKB">
        <authorList>
            <consortium name="Ensembl"/>
        </authorList>
    </citation>
    <scope>IDENTIFICATION</scope>
</reference>
<dbReference type="Ensembl" id="ENSACLT00000066213.1">
    <property type="protein sequence ID" value="ENSACLP00000042688.1"/>
    <property type="gene ID" value="ENSACLG00000031893.1"/>
</dbReference>
<dbReference type="InterPro" id="IPR057244">
    <property type="entry name" value="GAIN_B"/>
</dbReference>
<dbReference type="PROSITE" id="PS50221">
    <property type="entry name" value="GAIN_B"/>
    <property type="match status" value="1"/>
</dbReference>
<evidence type="ECO:0000256" key="3">
    <source>
        <dbReference type="ARBA" id="ARBA00022989"/>
    </source>
</evidence>
<evidence type="ECO:0000256" key="6">
    <source>
        <dbReference type="SAM" id="Phobius"/>
    </source>
</evidence>
<feature type="transmembrane region" description="Helical" evidence="6">
    <location>
        <begin position="233"/>
        <end position="256"/>
    </location>
</feature>
<feature type="signal peptide" evidence="7">
    <location>
        <begin position="1"/>
        <end position="18"/>
    </location>
</feature>
<feature type="transmembrane region" description="Helical" evidence="6">
    <location>
        <begin position="306"/>
        <end position="329"/>
    </location>
</feature>
<dbReference type="GO" id="GO:0007189">
    <property type="term" value="P:adenylate cyclase-activating G protein-coupled receptor signaling pathway"/>
    <property type="evidence" value="ECO:0007669"/>
    <property type="project" value="TreeGrafter"/>
</dbReference>
<feature type="transmembrane region" description="Helical" evidence="6">
    <location>
        <begin position="397"/>
        <end position="423"/>
    </location>
</feature>
<dbReference type="PANTHER" id="PTHR12011">
    <property type="entry name" value="ADHESION G-PROTEIN COUPLED RECEPTOR"/>
    <property type="match status" value="1"/>
</dbReference>